<proteinExistence type="predicted"/>
<sequence>MVTFGLPFLIQIIMMPMAMMGNDPMAIMKVFPIIMILFIGGFLGWFWSIGVGLQSKIPNDVTMKVKNFKTFLIIPLIYIF</sequence>
<keyword evidence="1" id="KW-1133">Transmembrane helix</keyword>
<keyword evidence="3" id="KW-1185">Reference proteome</keyword>
<comment type="caution">
    <text evidence="2">The sequence shown here is derived from an EMBL/GenBank/DDBJ whole genome shotgun (WGS) entry which is preliminary data.</text>
</comment>
<keyword evidence="1" id="KW-0812">Transmembrane</keyword>
<dbReference type="Proteomes" id="UP000233618">
    <property type="component" value="Unassembled WGS sequence"/>
</dbReference>
<dbReference type="EMBL" id="MVDE01000055">
    <property type="protein sequence ID" value="PKQ60724.1"/>
    <property type="molecule type" value="Genomic_DNA"/>
</dbReference>
<evidence type="ECO:0000256" key="1">
    <source>
        <dbReference type="SAM" id="Phobius"/>
    </source>
</evidence>
<accession>A0A2N3HRP4</accession>
<evidence type="ECO:0000313" key="2">
    <source>
        <dbReference type="EMBL" id="PKQ60724.1"/>
    </source>
</evidence>
<name>A0A2N3HRP4_9BACT</name>
<protein>
    <submittedName>
        <fullName evidence="2">Uncharacterized protein</fullName>
    </submittedName>
</protein>
<reference evidence="2 3" key="1">
    <citation type="journal article" date="2017" name="Front. Microbiol.">
        <title>Labilibaculum manganireducens gen. nov., sp. nov. and Labilibaculum filiforme sp. nov., Novel Bacteroidetes Isolated from Subsurface Sediments of the Baltic Sea.</title>
        <authorList>
            <person name="Vandieken V."/>
            <person name="Marshall I.P."/>
            <person name="Niemann H."/>
            <person name="Engelen B."/>
            <person name="Cypionka H."/>
        </authorList>
    </citation>
    <scope>NUCLEOTIDE SEQUENCE [LARGE SCALE GENOMIC DNA]</scope>
    <source>
        <strain evidence="2 3">59.10-2M</strain>
    </source>
</reference>
<evidence type="ECO:0000313" key="3">
    <source>
        <dbReference type="Proteomes" id="UP000233618"/>
    </source>
</evidence>
<feature type="transmembrane region" description="Helical" evidence="1">
    <location>
        <begin position="30"/>
        <end position="53"/>
    </location>
</feature>
<organism evidence="2 3">
    <name type="scientific">Labilibaculum manganireducens</name>
    <dbReference type="NCBI Taxonomy" id="1940525"/>
    <lineage>
        <taxon>Bacteria</taxon>
        <taxon>Pseudomonadati</taxon>
        <taxon>Bacteroidota</taxon>
        <taxon>Bacteroidia</taxon>
        <taxon>Marinilabiliales</taxon>
        <taxon>Marinifilaceae</taxon>
        <taxon>Labilibaculum</taxon>
    </lineage>
</organism>
<keyword evidence="1" id="KW-0472">Membrane</keyword>
<gene>
    <name evidence="2" type="ORF">BZG01_20525</name>
</gene>
<dbReference type="RefSeq" id="WP_101311730.1">
    <property type="nucleotide sequence ID" value="NZ_MVDE01000055.1"/>
</dbReference>
<dbReference type="AlphaFoldDB" id="A0A2N3HRP4"/>